<evidence type="ECO:0000313" key="8">
    <source>
        <dbReference type="Proteomes" id="UP001596052"/>
    </source>
</evidence>
<dbReference type="Proteomes" id="UP001596052">
    <property type="component" value="Unassembled WGS sequence"/>
</dbReference>
<feature type="transmembrane region" description="Helical" evidence="5">
    <location>
        <begin position="298"/>
        <end position="321"/>
    </location>
</feature>
<feature type="transmembrane region" description="Helical" evidence="5">
    <location>
        <begin position="185"/>
        <end position="207"/>
    </location>
</feature>
<dbReference type="Pfam" id="PF01564">
    <property type="entry name" value="Spermine_synth"/>
    <property type="match status" value="1"/>
</dbReference>
<accession>A0ABW0KVW3</accession>
<keyword evidence="3 4" id="KW-0620">Polyamine biosynthesis</keyword>
<keyword evidence="8" id="KW-1185">Reference proteome</keyword>
<gene>
    <name evidence="7" type="ORF">ACFQDI_19275</name>
</gene>
<feature type="transmembrane region" description="Helical" evidence="5">
    <location>
        <begin position="47"/>
        <end position="64"/>
    </location>
</feature>
<comment type="similarity">
    <text evidence="1">Belongs to the spermidine/spermine synthase family.</text>
</comment>
<proteinExistence type="inferred from homology"/>
<dbReference type="Gene3D" id="3.40.50.150">
    <property type="entry name" value="Vaccinia Virus protein VP39"/>
    <property type="match status" value="1"/>
</dbReference>
<feature type="transmembrane region" description="Helical" evidence="5">
    <location>
        <begin position="266"/>
        <end position="286"/>
    </location>
</feature>
<organism evidence="7 8">
    <name type="scientific">Prosthecobacter fluviatilis</name>
    <dbReference type="NCBI Taxonomy" id="445931"/>
    <lineage>
        <taxon>Bacteria</taxon>
        <taxon>Pseudomonadati</taxon>
        <taxon>Verrucomicrobiota</taxon>
        <taxon>Verrucomicrobiia</taxon>
        <taxon>Verrucomicrobiales</taxon>
        <taxon>Verrucomicrobiaceae</taxon>
        <taxon>Prosthecobacter</taxon>
    </lineage>
</organism>
<keyword evidence="2 4" id="KW-0808">Transferase</keyword>
<reference evidence="8" key="1">
    <citation type="journal article" date="2019" name="Int. J. Syst. Evol. Microbiol.">
        <title>The Global Catalogue of Microorganisms (GCM) 10K type strain sequencing project: providing services to taxonomists for standard genome sequencing and annotation.</title>
        <authorList>
            <consortium name="The Broad Institute Genomics Platform"/>
            <consortium name="The Broad Institute Genome Sequencing Center for Infectious Disease"/>
            <person name="Wu L."/>
            <person name="Ma J."/>
        </authorList>
    </citation>
    <scope>NUCLEOTIDE SEQUENCE [LARGE SCALE GENOMIC DNA]</scope>
    <source>
        <strain evidence="8">CGMCC 4.1469</strain>
    </source>
</reference>
<keyword evidence="5" id="KW-0472">Membrane</keyword>
<feature type="transmembrane region" description="Helical" evidence="5">
    <location>
        <begin position="76"/>
        <end position="102"/>
    </location>
</feature>
<feature type="transmembrane region" description="Helical" evidence="5">
    <location>
        <begin position="236"/>
        <end position="260"/>
    </location>
</feature>
<dbReference type="SUPFAM" id="SSF53335">
    <property type="entry name" value="S-adenosyl-L-methionine-dependent methyltransferases"/>
    <property type="match status" value="1"/>
</dbReference>
<protein>
    <submittedName>
        <fullName evidence="7">Fused MFS/spermidine synthase</fullName>
    </submittedName>
</protein>
<feature type="transmembrane region" description="Helical" evidence="5">
    <location>
        <begin position="415"/>
        <end position="435"/>
    </location>
</feature>
<evidence type="ECO:0000259" key="6">
    <source>
        <dbReference type="PROSITE" id="PS51006"/>
    </source>
</evidence>
<evidence type="ECO:0000256" key="3">
    <source>
        <dbReference type="ARBA" id="ARBA00023115"/>
    </source>
</evidence>
<dbReference type="RefSeq" id="WP_377169869.1">
    <property type="nucleotide sequence ID" value="NZ_JBHSMQ010000008.1"/>
</dbReference>
<dbReference type="NCBIfam" id="NF037959">
    <property type="entry name" value="MFS_SpdSyn"/>
    <property type="match status" value="2"/>
</dbReference>
<feature type="transmembrane region" description="Helical" evidence="5">
    <location>
        <begin position="385"/>
        <end position="409"/>
    </location>
</feature>
<comment type="caution">
    <text evidence="7">The sequence shown here is derived from an EMBL/GenBank/DDBJ whole genome shotgun (WGS) entry which is preliminary data.</text>
</comment>
<evidence type="ECO:0000313" key="7">
    <source>
        <dbReference type="EMBL" id="MFC5457017.1"/>
    </source>
</evidence>
<dbReference type="CDD" id="cd02440">
    <property type="entry name" value="AdoMet_MTases"/>
    <property type="match status" value="1"/>
</dbReference>
<evidence type="ECO:0000256" key="5">
    <source>
        <dbReference type="SAM" id="Phobius"/>
    </source>
</evidence>
<feature type="transmembrane region" description="Helical" evidence="5">
    <location>
        <begin position="157"/>
        <end position="179"/>
    </location>
</feature>
<dbReference type="InterPro" id="IPR030374">
    <property type="entry name" value="PABS"/>
</dbReference>
<keyword evidence="5" id="KW-1133">Transmembrane helix</keyword>
<dbReference type="PANTHER" id="PTHR43317:SF1">
    <property type="entry name" value="THERMOSPERMINE SYNTHASE ACAULIS5"/>
    <property type="match status" value="1"/>
</dbReference>
<dbReference type="EMBL" id="JBHSMQ010000008">
    <property type="protein sequence ID" value="MFC5457017.1"/>
    <property type="molecule type" value="Genomic_DNA"/>
</dbReference>
<keyword evidence="5" id="KW-0812">Transmembrane</keyword>
<comment type="caution">
    <text evidence="4">Lacks conserved residue(s) required for the propagation of feature annotation.</text>
</comment>
<feature type="transmembrane region" description="Helical" evidence="5">
    <location>
        <begin position="442"/>
        <end position="460"/>
    </location>
</feature>
<feature type="transmembrane region" description="Helical" evidence="5">
    <location>
        <begin position="108"/>
        <end position="136"/>
    </location>
</feature>
<evidence type="ECO:0000256" key="2">
    <source>
        <dbReference type="ARBA" id="ARBA00022679"/>
    </source>
</evidence>
<sequence length="1054" mass="113217">MPFPTSPRLPFLACLLALSGACALIYQMAWLREFRLVFGGATPATAAVLAIFMGAMGAGSALFGRRAEASANPLRLYALIELGVGVAALLTPLLLALVRWLYLSTGGIAALGVVPATLLQLILATVVLAPPCLLMGGSLPAAFKWVETDQDAQRGSLGVLYGVNTLGALAGVLLSTFWLLELWGIRTTVMVAAGVNLLIGGMAWYAARGVQEAAEKEKDWKADGKQGSPGALTRRFLYAAAGITGFTFFLSELVWFRILAPLLGSSVYGFGLILALALAGIGLGGLMYRTLWASRAGAVTLTALSRVAAWQALFLALPWALGDRIAVFAIEANQLRSHGLSGQIAGWALIASLLVLGPSILAGVQFPLLVGLLGSGSRDAGRHAGYAYAANTLGAILGSLAGGFILLPWLSALGAWRWVFVLTLVLSLGAALLGARSISKRAWPVTAALWLSAGWLMFVPTGPTAAWRHRPIGYGRVEALPTSINGLRGWLHASRWKIAHEFEGREASVAAVDSDDGYCLYVNGKSDGSAFGDADTQVMQGLVPAMLHPAPHTAFIVGLGTGTTAGWVADVPGMKQVDVVELEPGMAALARDHFAPVNRDVLGKANVRLIPGDAREALLAAGSRYDLVISEPSNPYRAGVSTLFTQEFYTAAKNRLTEHGLFAQWVQGYEVDAQAIRQVYATLTSVFPHVETWISGPNDLLFIGHQKAPGYTMEQLRARIAQPLFAEALKRVWLTNSVEGVLAHHLATPEFARTLLQASPTAINTDDRNLLEYGFARALSKDNTFETTQVLAMAIEQDLDVPAHLASQIDRTRLTYERLRMLAADGASFDMLDLLSGDDQRRAEAADAFAKGDYATVLSAWTGTPSSPGEQLMLLQSAAQAGTSEQLQPHIATLRQDWPADAHFATALLSFRNEAYDDAAARLLDGFKALRPQVWVRLSSVQTALSLVPPLAANNRDLVPQFMAVLNKPFPGGLAEPSRLNTLIQIIPLLTPAQQIEVLSEFEPNPPWQRQFLEFRAKTYRAASHALAPQAERDLQEFLRHADRPLNEAADKER</sequence>
<evidence type="ECO:0000256" key="1">
    <source>
        <dbReference type="ARBA" id="ARBA00007867"/>
    </source>
</evidence>
<name>A0ABW0KVW3_9BACT</name>
<feature type="transmembrane region" description="Helical" evidence="5">
    <location>
        <begin position="344"/>
        <end position="373"/>
    </location>
</feature>
<evidence type="ECO:0000256" key="4">
    <source>
        <dbReference type="PROSITE-ProRule" id="PRU00354"/>
    </source>
</evidence>
<dbReference type="PROSITE" id="PS51006">
    <property type="entry name" value="PABS_2"/>
    <property type="match status" value="1"/>
</dbReference>
<dbReference type="InterPro" id="IPR029063">
    <property type="entry name" value="SAM-dependent_MTases_sf"/>
</dbReference>
<dbReference type="PANTHER" id="PTHR43317">
    <property type="entry name" value="THERMOSPERMINE SYNTHASE ACAULIS5"/>
    <property type="match status" value="1"/>
</dbReference>
<feature type="domain" description="PABS" evidence="6">
    <location>
        <begin position="543"/>
        <end position="723"/>
    </location>
</feature>